<organism evidence="1 2">
    <name type="scientific">Burkholderia pseudomallei</name>
    <name type="common">Pseudomonas pseudomallei</name>
    <dbReference type="NCBI Taxonomy" id="28450"/>
    <lineage>
        <taxon>Bacteria</taxon>
        <taxon>Pseudomonadati</taxon>
        <taxon>Pseudomonadota</taxon>
        <taxon>Betaproteobacteria</taxon>
        <taxon>Burkholderiales</taxon>
        <taxon>Burkholderiaceae</taxon>
        <taxon>Burkholderia</taxon>
        <taxon>pseudomallei group</taxon>
    </lineage>
</organism>
<gene>
    <name evidence="1" type="ORF">Y036_6052</name>
</gene>
<name>A0AA40MH81_BURPE</name>
<sequence length="272" mass="27524">MNGLQVGIQLGLMRGHRRAVQAGRAVERGRHAQRLERHHVGAGARHRLQRRVAGCQLPARRDRERRQVAERVRMLRHKVGDALRADRAEARHRAIPAPAPCLGGLGAGSALTAIGGAAGAGMSSLLANQVEKISKSVGDTTGPSLVGNIAANVAATVGGALVGGSAGAAMASNVQLYNAGNDSGDKDAQAKAAGIQGLINQALATTSGTLGSLAGLRNPVSDAIGTAVDSAASQFGTLMKRDAQDKISQSPAQLISQGVANGVGAVVGMGGR</sequence>
<dbReference type="Proteomes" id="UP000030475">
    <property type="component" value="Unassembled WGS sequence"/>
</dbReference>
<dbReference type="AlphaFoldDB" id="A0AA40MH81"/>
<dbReference type="EMBL" id="JQIM01000007">
    <property type="protein sequence ID" value="KGX17081.1"/>
    <property type="molecule type" value="Genomic_DNA"/>
</dbReference>
<proteinExistence type="predicted"/>
<evidence type="ECO:0000313" key="2">
    <source>
        <dbReference type="Proteomes" id="UP000030475"/>
    </source>
</evidence>
<comment type="caution">
    <text evidence="1">The sequence shown here is derived from an EMBL/GenBank/DDBJ whole genome shotgun (WGS) entry which is preliminary data.</text>
</comment>
<protein>
    <submittedName>
        <fullName evidence="1">Hemagglutination activity domain protein</fullName>
    </submittedName>
</protein>
<accession>A0AA40MH81</accession>
<reference evidence="1 2" key="1">
    <citation type="submission" date="2014-08" db="EMBL/GenBank/DDBJ databases">
        <authorList>
            <person name="Bunnell A."/>
            <person name="Chain P.S."/>
            <person name="Chertkov O."/>
            <person name="Currie B.J."/>
            <person name="Daligault H.E."/>
            <person name="Davenport K.W."/>
            <person name="Davis C."/>
            <person name="Gleasner C.D."/>
            <person name="Johnson S.L."/>
            <person name="Kaestli M."/>
            <person name="Koren S."/>
            <person name="Kunde Y.A."/>
            <person name="Mayo M."/>
            <person name="McMurry K.K."/>
            <person name="Price E.P."/>
            <person name="Reitenga K.G."/>
            <person name="Robison R."/>
            <person name="Rosovitz M.J."/>
            <person name="Sarovich D.S."/>
            <person name="Teshima H."/>
        </authorList>
    </citation>
    <scope>NUCLEOTIDE SEQUENCE [LARGE SCALE GENOMIC DNA]</scope>
    <source>
        <strain evidence="1 2">MSHR44</strain>
    </source>
</reference>
<evidence type="ECO:0000313" key="1">
    <source>
        <dbReference type="EMBL" id="KGX17081.1"/>
    </source>
</evidence>